<organism evidence="3 4">
    <name type="scientific">Catenaria anguillulae PL171</name>
    <dbReference type="NCBI Taxonomy" id="765915"/>
    <lineage>
        <taxon>Eukaryota</taxon>
        <taxon>Fungi</taxon>
        <taxon>Fungi incertae sedis</taxon>
        <taxon>Blastocladiomycota</taxon>
        <taxon>Blastocladiomycetes</taxon>
        <taxon>Blastocladiales</taxon>
        <taxon>Catenariaceae</taxon>
        <taxon>Catenaria</taxon>
    </lineage>
</organism>
<dbReference type="AlphaFoldDB" id="A0A1Y2HXB2"/>
<keyword evidence="4" id="KW-1185">Reference proteome</keyword>
<feature type="transmembrane region" description="Helical" evidence="2">
    <location>
        <begin position="20"/>
        <end position="42"/>
    </location>
</feature>
<evidence type="ECO:0000256" key="1">
    <source>
        <dbReference type="SAM" id="MobiDB-lite"/>
    </source>
</evidence>
<dbReference type="EMBL" id="MCFL01000006">
    <property type="protein sequence ID" value="ORZ39246.1"/>
    <property type="molecule type" value="Genomic_DNA"/>
</dbReference>
<keyword evidence="2" id="KW-0812">Transmembrane</keyword>
<protein>
    <submittedName>
        <fullName evidence="3">Uncharacterized protein</fullName>
    </submittedName>
</protein>
<feature type="compositionally biased region" description="Low complexity" evidence="1">
    <location>
        <begin position="66"/>
        <end position="79"/>
    </location>
</feature>
<sequence length="120" mass="12605">MSSSAHFNAPAGSDHGPSSSWIPIVTGIMIVPVLVLIGLMMAPQNTLFDVKSVPSIDARLRRSASKRSTASRARSTIRSGDSQPGAPRTRSKSSKRTGTSSGGMVHSGSIVNRNGPRICF</sequence>
<accession>A0A1Y2HXB2</accession>
<comment type="caution">
    <text evidence="3">The sequence shown here is derived from an EMBL/GenBank/DDBJ whole genome shotgun (WGS) entry which is preliminary data.</text>
</comment>
<evidence type="ECO:0000313" key="3">
    <source>
        <dbReference type="EMBL" id="ORZ39246.1"/>
    </source>
</evidence>
<dbReference type="Proteomes" id="UP000193411">
    <property type="component" value="Unassembled WGS sequence"/>
</dbReference>
<proteinExistence type="predicted"/>
<reference evidence="3 4" key="1">
    <citation type="submission" date="2016-07" db="EMBL/GenBank/DDBJ databases">
        <title>Pervasive Adenine N6-methylation of Active Genes in Fungi.</title>
        <authorList>
            <consortium name="DOE Joint Genome Institute"/>
            <person name="Mondo S.J."/>
            <person name="Dannebaum R.O."/>
            <person name="Kuo R.C."/>
            <person name="Labutti K."/>
            <person name="Haridas S."/>
            <person name="Kuo A."/>
            <person name="Salamov A."/>
            <person name="Ahrendt S.R."/>
            <person name="Lipzen A."/>
            <person name="Sullivan W."/>
            <person name="Andreopoulos W.B."/>
            <person name="Clum A."/>
            <person name="Lindquist E."/>
            <person name="Daum C."/>
            <person name="Ramamoorthy G.K."/>
            <person name="Gryganskyi A."/>
            <person name="Culley D."/>
            <person name="Magnuson J.K."/>
            <person name="James T.Y."/>
            <person name="O'Malley M.A."/>
            <person name="Stajich J.E."/>
            <person name="Spatafora J.W."/>
            <person name="Visel A."/>
            <person name="Grigoriev I.V."/>
        </authorList>
    </citation>
    <scope>NUCLEOTIDE SEQUENCE [LARGE SCALE GENOMIC DNA]</scope>
    <source>
        <strain evidence="3 4">PL171</strain>
    </source>
</reference>
<gene>
    <name evidence="3" type="ORF">BCR44DRAFT_37814</name>
</gene>
<keyword evidence="2" id="KW-1133">Transmembrane helix</keyword>
<feature type="region of interest" description="Disordered" evidence="1">
    <location>
        <begin position="58"/>
        <end position="120"/>
    </location>
</feature>
<keyword evidence="2" id="KW-0472">Membrane</keyword>
<evidence type="ECO:0000256" key="2">
    <source>
        <dbReference type="SAM" id="Phobius"/>
    </source>
</evidence>
<evidence type="ECO:0000313" key="4">
    <source>
        <dbReference type="Proteomes" id="UP000193411"/>
    </source>
</evidence>
<name>A0A1Y2HXB2_9FUNG</name>